<keyword evidence="3 6" id="KW-0717">Septation</keyword>
<dbReference type="HAMAP" id="MF_00267">
    <property type="entry name" value="MinC"/>
    <property type="match status" value="1"/>
</dbReference>
<feature type="domain" description="Septum site-determining protein MinC N-terminal" evidence="8">
    <location>
        <begin position="6"/>
        <end position="74"/>
    </location>
</feature>
<accession>A0A6M0GZQ7</accession>
<dbReference type="PANTHER" id="PTHR34108:SF1">
    <property type="entry name" value="SEPTUM SITE-DETERMINING PROTEIN MINC"/>
    <property type="match status" value="1"/>
</dbReference>
<dbReference type="Pfam" id="PF22642">
    <property type="entry name" value="MinC_N_1"/>
    <property type="match status" value="1"/>
</dbReference>
<evidence type="ECO:0000256" key="2">
    <source>
        <dbReference type="ARBA" id="ARBA00022618"/>
    </source>
</evidence>
<dbReference type="GO" id="GO:0000902">
    <property type="term" value="P:cell morphogenesis"/>
    <property type="evidence" value="ECO:0007669"/>
    <property type="project" value="InterPro"/>
</dbReference>
<proteinExistence type="inferred from homology"/>
<reference evidence="9 10" key="1">
    <citation type="submission" date="2020-02" db="EMBL/GenBank/DDBJ databases">
        <title>Genome assembly of a novel Clostridium senegalense strain.</title>
        <authorList>
            <person name="Gupta T.B."/>
            <person name="Jauregui R."/>
            <person name="Maclean P."/>
            <person name="Nawarathana A."/>
            <person name="Brightwell G."/>
        </authorList>
    </citation>
    <scope>NUCLEOTIDE SEQUENCE [LARGE SCALE GENOMIC DNA]</scope>
    <source>
        <strain evidence="9 10">AGRFS4</strain>
    </source>
</reference>
<keyword evidence="2 6" id="KW-0132">Cell division</keyword>
<comment type="subunit">
    <text evidence="5 6">Interacts with MinD and FtsZ.</text>
</comment>
<evidence type="ECO:0000313" key="9">
    <source>
        <dbReference type="EMBL" id="NEU03374.1"/>
    </source>
</evidence>
<dbReference type="Gene3D" id="3.30.160.540">
    <property type="match status" value="1"/>
</dbReference>
<dbReference type="InterPro" id="IPR055219">
    <property type="entry name" value="MinC_N_1"/>
</dbReference>
<evidence type="ECO:0000256" key="3">
    <source>
        <dbReference type="ARBA" id="ARBA00023210"/>
    </source>
</evidence>
<protein>
    <recommendedName>
        <fullName evidence="6">Probable septum site-determining protein MinC</fullName>
    </recommendedName>
</protein>
<keyword evidence="4 6" id="KW-0131">Cell cycle</keyword>
<dbReference type="GO" id="GO:0000917">
    <property type="term" value="P:division septum assembly"/>
    <property type="evidence" value="ECO:0007669"/>
    <property type="project" value="UniProtKB-KW"/>
</dbReference>
<dbReference type="PANTHER" id="PTHR34108">
    <property type="entry name" value="SEPTUM SITE-DETERMINING PROTEIN MINC"/>
    <property type="match status" value="1"/>
</dbReference>
<evidence type="ECO:0000256" key="6">
    <source>
        <dbReference type="HAMAP-Rule" id="MF_00267"/>
    </source>
</evidence>
<dbReference type="SUPFAM" id="SSF63848">
    <property type="entry name" value="Cell-division inhibitor MinC, C-terminal domain"/>
    <property type="match status" value="1"/>
</dbReference>
<dbReference type="Pfam" id="PF03775">
    <property type="entry name" value="MinC_C"/>
    <property type="match status" value="1"/>
</dbReference>
<evidence type="ECO:0000256" key="5">
    <source>
        <dbReference type="ARBA" id="ARBA00046874"/>
    </source>
</evidence>
<dbReference type="Gene3D" id="2.160.20.70">
    <property type="match status" value="1"/>
</dbReference>
<dbReference type="RefSeq" id="WP_061995005.1">
    <property type="nucleotide sequence ID" value="NZ_JAAGPU010000001.1"/>
</dbReference>
<name>A0A6M0GZQ7_9CLOT</name>
<comment type="function">
    <text evidence="6">Cell division inhibitor that blocks the formation of polar Z ring septums. Rapidly oscillates between the poles of the cell to destabilize FtsZ filaments that have formed before they mature into polar Z rings. Prevents FtsZ polymerization.</text>
</comment>
<organism evidence="9 10">
    <name type="scientific">Clostridium senegalense</name>
    <dbReference type="NCBI Taxonomy" id="1465809"/>
    <lineage>
        <taxon>Bacteria</taxon>
        <taxon>Bacillati</taxon>
        <taxon>Bacillota</taxon>
        <taxon>Clostridia</taxon>
        <taxon>Eubacteriales</taxon>
        <taxon>Clostridiaceae</taxon>
        <taxon>Clostridium</taxon>
    </lineage>
</organism>
<gene>
    <name evidence="6 9" type="primary">minC</name>
    <name evidence="9" type="ORF">G3M99_00610</name>
</gene>
<dbReference type="InterPro" id="IPR013033">
    <property type="entry name" value="MinC"/>
</dbReference>
<dbReference type="InterPro" id="IPR005526">
    <property type="entry name" value="Septum_form_inhib_MinC_C"/>
</dbReference>
<dbReference type="NCBIfam" id="NF001775">
    <property type="entry name" value="PRK00513.1-6"/>
    <property type="match status" value="1"/>
</dbReference>
<sequence>MQGDNIILKGNRDGLNVIIDINKFRSFEDMISCLIEKLSKRKNFYKGCTIKITTQIKEFTKRELNYIKDILFEKIYIKDCIFIDIEETNTKMFNGVYEGRTKYLRKSIRSGQTYEYLGNLVIIGDINPGAEVCAAGNIIVLGSIKGCVHAGCTGNEKAIIGAFYLNPQILKIANLMTISPDDGIKPTYPEIAKIKNGNIIVEPYLVNKYI</sequence>
<evidence type="ECO:0000313" key="10">
    <source>
        <dbReference type="Proteomes" id="UP000481872"/>
    </source>
</evidence>
<comment type="caution">
    <text evidence="9">The sequence shown here is derived from an EMBL/GenBank/DDBJ whole genome shotgun (WGS) entry which is preliminary data.</text>
</comment>
<evidence type="ECO:0000259" key="8">
    <source>
        <dbReference type="Pfam" id="PF22642"/>
    </source>
</evidence>
<comment type="similarity">
    <text evidence="1 6">Belongs to the MinC family.</text>
</comment>
<evidence type="ECO:0000256" key="4">
    <source>
        <dbReference type="ARBA" id="ARBA00023306"/>
    </source>
</evidence>
<dbReference type="EMBL" id="JAAGPU010000001">
    <property type="protein sequence ID" value="NEU03374.1"/>
    <property type="molecule type" value="Genomic_DNA"/>
</dbReference>
<evidence type="ECO:0000259" key="7">
    <source>
        <dbReference type="Pfam" id="PF03775"/>
    </source>
</evidence>
<dbReference type="Proteomes" id="UP000481872">
    <property type="component" value="Unassembled WGS sequence"/>
</dbReference>
<dbReference type="AlphaFoldDB" id="A0A6M0GZQ7"/>
<keyword evidence="10" id="KW-1185">Reference proteome</keyword>
<evidence type="ECO:0000256" key="1">
    <source>
        <dbReference type="ARBA" id="ARBA00006291"/>
    </source>
</evidence>
<feature type="domain" description="Septum formation inhibitor MinC C-terminal" evidence="7">
    <location>
        <begin position="104"/>
        <end position="202"/>
    </location>
</feature>
<dbReference type="InterPro" id="IPR036145">
    <property type="entry name" value="MinC_C_sf"/>
</dbReference>
<dbReference type="GO" id="GO:1901891">
    <property type="term" value="P:regulation of cell septum assembly"/>
    <property type="evidence" value="ECO:0007669"/>
    <property type="project" value="InterPro"/>
</dbReference>
<dbReference type="InterPro" id="IPR016098">
    <property type="entry name" value="CAP/MinC_C"/>
</dbReference>